<dbReference type="Pfam" id="PF08245">
    <property type="entry name" value="Mur_ligase_M"/>
    <property type="match status" value="1"/>
</dbReference>
<dbReference type="Gene3D" id="3.40.1190.10">
    <property type="entry name" value="Mur-like, catalytic domain"/>
    <property type="match status" value="1"/>
</dbReference>
<evidence type="ECO:0000256" key="9">
    <source>
        <dbReference type="ARBA" id="ARBA00023316"/>
    </source>
</evidence>
<dbReference type="Pfam" id="PF01225">
    <property type="entry name" value="Mur_ligase"/>
    <property type="match status" value="1"/>
</dbReference>
<feature type="domain" description="Mur ligase central" evidence="14">
    <location>
        <begin position="106"/>
        <end position="295"/>
    </location>
</feature>
<keyword evidence="1 10" id="KW-0963">Cytoplasm</keyword>
<dbReference type="EC" id="6.3.2.10" evidence="10 11"/>
<accession>A0ABW3ZKR8</accession>
<dbReference type="SUPFAM" id="SSF53244">
    <property type="entry name" value="MurD-like peptide ligases, peptide-binding domain"/>
    <property type="match status" value="1"/>
</dbReference>
<protein>
    <recommendedName>
        <fullName evidence="10 11">UDP-N-acetylmuramoyl-tripeptide--D-alanyl-D-alanine ligase</fullName>
        <ecNumber evidence="10 11">6.3.2.10</ecNumber>
    </recommendedName>
    <alternativeName>
        <fullName evidence="10">D-alanyl-D-alanine-adding enzyme</fullName>
    </alternativeName>
</protein>
<evidence type="ECO:0000256" key="2">
    <source>
        <dbReference type="ARBA" id="ARBA00022598"/>
    </source>
</evidence>
<feature type="domain" description="Mur ligase N-terminal catalytic" evidence="12">
    <location>
        <begin position="25"/>
        <end position="93"/>
    </location>
</feature>
<keyword evidence="4 10" id="KW-0547">Nucleotide-binding</keyword>
<dbReference type="InterPro" id="IPR005863">
    <property type="entry name" value="UDP-N-AcMur_synth"/>
</dbReference>
<keyword evidence="16" id="KW-1185">Reference proteome</keyword>
<dbReference type="Proteomes" id="UP001597135">
    <property type="component" value="Unassembled WGS sequence"/>
</dbReference>
<evidence type="ECO:0000256" key="6">
    <source>
        <dbReference type="ARBA" id="ARBA00022960"/>
    </source>
</evidence>
<keyword evidence="6 10" id="KW-0133">Cell shape</keyword>
<keyword evidence="2 10" id="KW-0436">Ligase</keyword>
<dbReference type="GO" id="GO:0047480">
    <property type="term" value="F:UDP-N-acetylmuramoyl-tripeptide-D-alanyl-D-alanine ligase activity"/>
    <property type="evidence" value="ECO:0007669"/>
    <property type="project" value="UniProtKB-EC"/>
</dbReference>
<dbReference type="InterPro" id="IPR013221">
    <property type="entry name" value="Mur_ligase_cen"/>
</dbReference>
<sequence>MTLWTSDEAARATGGRVSAPWTAGGVSIDTRSLAPGDLFVALKAARDGHEFVADALAKGAAAALVDHIPEGVAEDAPLLIVDDVLGALEALGRAARARTAARVVAVTGSVGKTSTKEMLRTVLGGQGRVHAAEASYNNHWGVPLTLARMPRETEFAVIEIGMNHPGEIAPLSRLARPHVGIVVIVAPAHLAAFENVEGIAREKAAIFDGLEPGGTAILNGDLAVTPILEAAAERAGASVISFGESAACHHRATDIRISGTVTVAQMRAWRQKLLYKVAAQGRHFAVNALAVIACAGALGLDLATAIADLARWRPGAGRGQREVIALDAVDPQMRIELIDDAYNANPASVGASLEVLAASMPEDGIGRIAHGRRIAYLGDMKELGDTGAALHAALADHPAMREIDLVHCVGPLMRSLWEALPREKRGHWTEDAPAMAARVARDLDAGDVVLVKGSLSMGLGRIVDAIRKLRQGAATAEA</sequence>
<dbReference type="Gene3D" id="3.40.1390.10">
    <property type="entry name" value="MurE/MurF, N-terminal domain"/>
    <property type="match status" value="1"/>
</dbReference>
<dbReference type="SUPFAM" id="SSF53623">
    <property type="entry name" value="MurD-like peptide ligases, catalytic domain"/>
    <property type="match status" value="1"/>
</dbReference>
<dbReference type="EMBL" id="JBHTMU010000030">
    <property type="protein sequence ID" value="MFD1343751.1"/>
    <property type="molecule type" value="Genomic_DNA"/>
</dbReference>
<dbReference type="RefSeq" id="WP_386804971.1">
    <property type="nucleotide sequence ID" value="NZ_JBHTMU010000030.1"/>
</dbReference>
<dbReference type="Gene3D" id="3.90.190.20">
    <property type="entry name" value="Mur ligase, C-terminal domain"/>
    <property type="match status" value="1"/>
</dbReference>
<comment type="pathway">
    <text evidence="10 11">Cell wall biogenesis; peptidoglycan biosynthesis.</text>
</comment>
<evidence type="ECO:0000256" key="5">
    <source>
        <dbReference type="ARBA" id="ARBA00022840"/>
    </source>
</evidence>
<evidence type="ECO:0000259" key="12">
    <source>
        <dbReference type="Pfam" id="PF01225"/>
    </source>
</evidence>
<comment type="subcellular location">
    <subcellularLocation>
        <location evidence="10 11">Cytoplasm</location>
    </subcellularLocation>
</comment>
<comment type="catalytic activity">
    <reaction evidence="10 11">
        <text>D-alanyl-D-alanine + UDP-N-acetyl-alpha-D-muramoyl-L-alanyl-gamma-D-glutamyl-meso-2,6-diaminopimelate + ATP = UDP-N-acetyl-alpha-D-muramoyl-L-alanyl-gamma-D-glutamyl-meso-2,6-diaminopimeloyl-D-alanyl-D-alanine + ADP + phosphate + H(+)</text>
        <dbReference type="Rhea" id="RHEA:28374"/>
        <dbReference type="ChEBI" id="CHEBI:15378"/>
        <dbReference type="ChEBI" id="CHEBI:30616"/>
        <dbReference type="ChEBI" id="CHEBI:43474"/>
        <dbReference type="ChEBI" id="CHEBI:57822"/>
        <dbReference type="ChEBI" id="CHEBI:61386"/>
        <dbReference type="ChEBI" id="CHEBI:83905"/>
        <dbReference type="ChEBI" id="CHEBI:456216"/>
        <dbReference type="EC" id="6.3.2.10"/>
    </reaction>
</comment>
<evidence type="ECO:0000259" key="14">
    <source>
        <dbReference type="Pfam" id="PF08245"/>
    </source>
</evidence>
<keyword evidence="5 10" id="KW-0067">ATP-binding</keyword>
<reference evidence="16" key="1">
    <citation type="journal article" date="2019" name="Int. J. Syst. Evol. Microbiol.">
        <title>The Global Catalogue of Microorganisms (GCM) 10K type strain sequencing project: providing services to taxonomists for standard genome sequencing and annotation.</title>
        <authorList>
            <consortium name="The Broad Institute Genomics Platform"/>
            <consortium name="The Broad Institute Genome Sequencing Center for Infectious Disease"/>
            <person name="Wu L."/>
            <person name="Ma J."/>
        </authorList>
    </citation>
    <scope>NUCLEOTIDE SEQUENCE [LARGE SCALE GENOMIC DNA]</scope>
    <source>
        <strain evidence="16">CCUG 62953</strain>
    </source>
</reference>
<comment type="similarity">
    <text evidence="10">Belongs to the MurCDEF family. MurF subfamily.</text>
</comment>
<keyword evidence="8 10" id="KW-0131">Cell cycle</keyword>
<evidence type="ECO:0000256" key="4">
    <source>
        <dbReference type="ARBA" id="ARBA00022741"/>
    </source>
</evidence>
<organism evidence="15 16">
    <name type="scientific">Litorisediminicola beolgyonensis</name>
    <dbReference type="NCBI Taxonomy" id="1173614"/>
    <lineage>
        <taxon>Bacteria</taxon>
        <taxon>Pseudomonadati</taxon>
        <taxon>Pseudomonadota</taxon>
        <taxon>Alphaproteobacteria</taxon>
        <taxon>Rhodobacterales</taxon>
        <taxon>Paracoccaceae</taxon>
        <taxon>Litorisediminicola</taxon>
    </lineage>
</organism>
<comment type="caution">
    <text evidence="15">The sequence shown here is derived from an EMBL/GenBank/DDBJ whole genome shotgun (WGS) entry which is preliminary data.</text>
</comment>
<keyword evidence="7 10" id="KW-0573">Peptidoglycan synthesis</keyword>
<proteinExistence type="inferred from homology"/>
<dbReference type="InterPro" id="IPR036565">
    <property type="entry name" value="Mur-like_cat_sf"/>
</dbReference>
<keyword evidence="3 10" id="KW-0132">Cell division</keyword>
<evidence type="ECO:0000256" key="11">
    <source>
        <dbReference type="RuleBase" id="RU004136"/>
    </source>
</evidence>
<keyword evidence="9 10" id="KW-0961">Cell wall biogenesis/degradation</keyword>
<evidence type="ECO:0000256" key="1">
    <source>
        <dbReference type="ARBA" id="ARBA00022490"/>
    </source>
</evidence>
<dbReference type="InterPro" id="IPR000713">
    <property type="entry name" value="Mur_ligase_N"/>
</dbReference>
<dbReference type="InterPro" id="IPR051046">
    <property type="entry name" value="MurCDEF_CellWall_CoF430Synth"/>
</dbReference>
<gene>
    <name evidence="10 15" type="primary">murF</name>
    <name evidence="15" type="ORF">ACFQ4E_15090</name>
</gene>
<evidence type="ECO:0000256" key="10">
    <source>
        <dbReference type="HAMAP-Rule" id="MF_02019"/>
    </source>
</evidence>
<dbReference type="InterPro" id="IPR004101">
    <property type="entry name" value="Mur_ligase_C"/>
</dbReference>
<name>A0ABW3ZKR8_9RHOB</name>
<evidence type="ECO:0000256" key="3">
    <source>
        <dbReference type="ARBA" id="ARBA00022618"/>
    </source>
</evidence>
<dbReference type="InterPro" id="IPR035911">
    <property type="entry name" value="MurE/MurF_N"/>
</dbReference>
<evidence type="ECO:0000256" key="8">
    <source>
        <dbReference type="ARBA" id="ARBA00023306"/>
    </source>
</evidence>
<dbReference type="NCBIfam" id="TIGR01143">
    <property type="entry name" value="murF"/>
    <property type="match status" value="1"/>
</dbReference>
<evidence type="ECO:0000256" key="7">
    <source>
        <dbReference type="ARBA" id="ARBA00022984"/>
    </source>
</evidence>
<dbReference type="InterPro" id="IPR036615">
    <property type="entry name" value="Mur_ligase_C_dom_sf"/>
</dbReference>
<dbReference type="PANTHER" id="PTHR43024:SF1">
    <property type="entry name" value="UDP-N-ACETYLMURAMOYL-TRIPEPTIDE--D-ALANYL-D-ALANINE LIGASE"/>
    <property type="match status" value="1"/>
</dbReference>
<comment type="function">
    <text evidence="10 11">Involved in cell wall formation. Catalyzes the final step in the synthesis of UDP-N-acetylmuramoyl-pentapeptide, the precursor of murein.</text>
</comment>
<evidence type="ECO:0000313" key="15">
    <source>
        <dbReference type="EMBL" id="MFD1343751.1"/>
    </source>
</evidence>
<evidence type="ECO:0000313" key="16">
    <source>
        <dbReference type="Proteomes" id="UP001597135"/>
    </source>
</evidence>
<dbReference type="PANTHER" id="PTHR43024">
    <property type="entry name" value="UDP-N-ACETYLMURAMOYL-TRIPEPTIDE--D-ALANYL-D-ALANINE LIGASE"/>
    <property type="match status" value="1"/>
</dbReference>
<dbReference type="Pfam" id="PF02875">
    <property type="entry name" value="Mur_ligase_C"/>
    <property type="match status" value="1"/>
</dbReference>
<dbReference type="HAMAP" id="MF_02019">
    <property type="entry name" value="MurF"/>
    <property type="match status" value="1"/>
</dbReference>
<feature type="binding site" evidence="10">
    <location>
        <begin position="108"/>
        <end position="114"/>
    </location>
    <ligand>
        <name>ATP</name>
        <dbReference type="ChEBI" id="CHEBI:30616"/>
    </ligand>
</feature>
<feature type="domain" description="Mur ligase C-terminal" evidence="13">
    <location>
        <begin position="334"/>
        <end position="454"/>
    </location>
</feature>
<dbReference type="SUPFAM" id="SSF63418">
    <property type="entry name" value="MurE/MurF N-terminal domain"/>
    <property type="match status" value="1"/>
</dbReference>
<evidence type="ECO:0000259" key="13">
    <source>
        <dbReference type="Pfam" id="PF02875"/>
    </source>
</evidence>